<dbReference type="RefSeq" id="WP_171160935.1">
    <property type="nucleotide sequence ID" value="NZ_CP053073.1"/>
</dbReference>
<evidence type="ECO:0000256" key="2">
    <source>
        <dbReference type="ARBA" id="ARBA00005912"/>
    </source>
</evidence>
<dbReference type="AlphaFoldDB" id="A0A6M4H3J1"/>
<evidence type="ECO:0000259" key="8">
    <source>
        <dbReference type="Pfam" id="PF01765"/>
    </source>
</evidence>
<accession>A0A6M4H3J1</accession>
<keyword evidence="3 6" id="KW-0963">Cytoplasm</keyword>
<gene>
    <name evidence="6 9" type="primary">frr</name>
    <name evidence="9" type="ORF">DSM104440_00942</name>
</gene>
<keyword evidence="4 6" id="KW-0648">Protein biosynthesis</keyword>
<dbReference type="FunFam" id="1.10.132.20:FF:000001">
    <property type="entry name" value="Ribosome-recycling factor"/>
    <property type="match status" value="1"/>
</dbReference>
<evidence type="ECO:0000256" key="5">
    <source>
        <dbReference type="ARBA" id="ARBA00025050"/>
    </source>
</evidence>
<reference evidence="9 10" key="1">
    <citation type="submission" date="2020-04" db="EMBL/GenBank/DDBJ databases">
        <title>Usitatibacter rugosus gen. nov., sp. nov. and Usitatibacter palustris sp. nov., novel members of Usitatibacteraceae fam. nov. within the order Nitrosomonadales isolated from soil.</title>
        <authorList>
            <person name="Huber K.J."/>
            <person name="Neumann-Schaal M."/>
            <person name="Geppert A."/>
            <person name="Luckner M."/>
            <person name="Wanner G."/>
            <person name="Overmann J."/>
        </authorList>
    </citation>
    <scope>NUCLEOTIDE SEQUENCE [LARGE SCALE GENOMIC DNA]</scope>
    <source>
        <strain evidence="9 10">Swamp67</strain>
    </source>
</reference>
<dbReference type="KEGG" id="upl:DSM104440_00942"/>
<dbReference type="GO" id="GO:0005829">
    <property type="term" value="C:cytosol"/>
    <property type="evidence" value="ECO:0007669"/>
    <property type="project" value="GOC"/>
</dbReference>
<evidence type="ECO:0000256" key="6">
    <source>
        <dbReference type="HAMAP-Rule" id="MF_00040"/>
    </source>
</evidence>
<dbReference type="PANTHER" id="PTHR20982:SF3">
    <property type="entry name" value="MITOCHONDRIAL RIBOSOME RECYCLING FACTOR PSEUDO 1"/>
    <property type="match status" value="1"/>
</dbReference>
<protein>
    <recommendedName>
        <fullName evidence="6">Ribosome-recycling factor</fullName>
        <shortName evidence="6">RRF</shortName>
    </recommendedName>
    <alternativeName>
        <fullName evidence="6">Ribosome-releasing factor</fullName>
    </alternativeName>
</protein>
<dbReference type="FunFam" id="3.30.1360.40:FF:000001">
    <property type="entry name" value="Ribosome-recycling factor"/>
    <property type="match status" value="1"/>
</dbReference>
<keyword evidence="10" id="KW-1185">Reference proteome</keyword>
<comment type="function">
    <text evidence="5 6">Responsible for the release of ribosomes from messenger RNA at the termination of protein biosynthesis. May increase the efficiency of translation by recycling ribosomes from one round of translation to another.</text>
</comment>
<evidence type="ECO:0000313" key="10">
    <source>
        <dbReference type="Proteomes" id="UP000503096"/>
    </source>
</evidence>
<evidence type="ECO:0000256" key="4">
    <source>
        <dbReference type="ARBA" id="ARBA00022917"/>
    </source>
</evidence>
<evidence type="ECO:0000256" key="7">
    <source>
        <dbReference type="SAM" id="MobiDB-lite"/>
    </source>
</evidence>
<dbReference type="InterPro" id="IPR002661">
    <property type="entry name" value="Ribosome_recyc_fac"/>
</dbReference>
<feature type="region of interest" description="Disordered" evidence="7">
    <location>
        <begin position="147"/>
        <end position="166"/>
    </location>
</feature>
<evidence type="ECO:0000256" key="1">
    <source>
        <dbReference type="ARBA" id="ARBA00004496"/>
    </source>
</evidence>
<dbReference type="InterPro" id="IPR023584">
    <property type="entry name" value="Ribosome_recyc_fac_dom"/>
</dbReference>
<comment type="subcellular location">
    <subcellularLocation>
        <location evidence="1 6">Cytoplasm</location>
    </subcellularLocation>
</comment>
<dbReference type="InterPro" id="IPR036191">
    <property type="entry name" value="RRF_sf"/>
</dbReference>
<evidence type="ECO:0000256" key="3">
    <source>
        <dbReference type="ARBA" id="ARBA00022490"/>
    </source>
</evidence>
<evidence type="ECO:0000313" key="9">
    <source>
        <dbReference type="EMBL" id="QJR14149.1"/>
    </source>
</evidence>
<dbReference type="GO" id="GO:0002184">
    <property type="term" value="P:cytoplasmic translational termination"/>
    <property type="evidence" value="ECO:0007669"/>
    <property type="project" value="TreeGrafter"/>
</dbReference>
<proteinExistence type="inferred from homology"/>
<dbReference type="Pfam" id="PF01765">
    <property type="entry name" value="RRF"/>
    <property type="match status" value="1"/>
</dbReference>
<dbReference type="FunCoup" id="A0A6M4H3J1">
    <property type="interactions" value="619"/>
</dbReference>
<sequence length="188" mass="21052">MAGSIAEIKKQATEKMAKSVDTLKHDLAKVRTGRAHAGLLDHLRVDYYGTEMPINQVANITLSDARTISVQPWEKKMVQIVEKAIRDSDLGVNPATSGDMIRVPMPALTEERRKELTKIVKHEGENAKVAVRNIRRDANTHLKALLKESEVSEDEEKRAQDEVQKMTDKSIADIDKLVGDKEKELMAV</sequence>
<dbReference type="Proteomes" id="UP000503096">
    <property type="component" value="Chromosome"/>
</dbReference>
<dbReference type="Gene3D" id="3.30.1360.40">
    <property type="match status" value="1"/>
</dbReference>
<name>A0A6M4H3J1_9PROT</name>
<dbReference type="HAMAP" id="MF_00040">
    <property type="entry name" value="RRF"/>
    <property type="match status" value="1"/>
</dbReference>
<dbReference type="SUPFAM" id="SSF55194">
    <property type="entry name" value="Ribosome recycling factor, RRF"/>
    <property type="match status" value="1"/>
</dbReference>
<organism evidence="9 10">
    <name type="scientific">Usitatibacter palustris</name>
    <dbReference type="NCBI Taxonomy" id="2732487"/>
    <lineage>
        <taxon>Bacteria</taxon>
        <taxon>Pseudomonadati</taxon>
        <taxon>Pseudomonadota</taxon>
        <taxon>Betaproteobacteria</taxon>
        <taxon>Nitrosomonadales</taxon>
        <taxon>Usitatibacteraceae</taxon>
        <taxon>Usitatibacter</taxon>
    </lineage>
</organism>
<feature type="domain" description="Ribosome recycling factor" evidence="8">
    <location>
        <begin position="23"/>
        <end position="186"/>
    </location>
</feature>
<dbReference type="CDD" id="cd00520">
    <property type="entry name" value="RRF"/>
    <property type="match status" value="1"/>
</dbReference>
<dbReference type="EMBL" id="CP053073">
    <property type="protein sequence ID" value="QJR14149.1"/>
    <property type="molecule type" value="Genomic_DNA"/>
</dbReference>
<dbReference type="PANTHER" id="PTHR20982">
    <property type="entry name" value="RIBOSOME RECYCLING FACTOR"/>
    <property type="match status" value="1"/>
</dbReference>
<dbReference type="GO" id="GO:0043023">
    <property type="term" value="F:ribosomal large subunit binding"/>
    <property type="evidence" value="ECO:0007669"/>
    <property type="project" value="TreeGrafter"/>
</dbReference>
<comment type="similarity">
    <text evidence="2 6">Belongs to the RRF family.</text>
</comment>
<dbReference type="InParanoid" id="A0A6M4H3J1"/>
<dbReference type="NCBIfam" id="TIGR00496">
    <property type="entry name" value="frr"/>
    <property type="match status" value="1"/>
</dbReference>
<dbReference type="Gene3D" id="1.10.132.20">
    <property type="entry name" value="Ribosome-recycling factor"/>
    <property type="match status" value="1"/>
</dbReference>